<dbReference type="Pfam" id="PF00903">
    <property type="entry name" value="Glyoxalase"/>
    <property type="match status" value="1"/>
</dbReference>
<organism evidence="2 3">
    <name type="scientific">Bradyrhizobium ivorense</name>
    <dbReference type="NCBI Taxonomy" id="2511166"/>
    <lineage>
        <taxon>Bacteria</taxon>
        <taxon>Pseudomonadati</taxon>
        <taxon>Pseudomonadota</taxon>
        <taxon>Alphaproteobacteria</taxon>
        <taxon>Hyphomicrobiales</taxon>
        <taxon>Nitrobacteraceae</taxon>
        <taxon>Bradyrhizobium</taxon>
    </lineage>
</organism>
<comment type="caution">
    <text evidence="2">The sequence shown here is derived from an EMBL/GenBank/DDBJ whole genome shotgun (WGS) entry which is preliminary data.</text>
</comment>
<proteinExistence type="predicted"/>
<dbReference type="CDD" id="cd07252">
    <property type="entry name" value="BphC1-RGP6_N_like"/>
    <property type="match status" value="1"/>
</dbReference>
<dbReference type="EC" id="1.13.11.39" evidence="2"/>
<dbReference type="Gene3D" id="3.10.180.10">
    <property type="entry name" value="2,3-Dihydroxybiphenyl 1,2-Dioxygenase, domain 1"/>
    <property type="match status" value="2"/>
</dbReference>
<dbReference type="AlphaFoldDB" id="A0A508TRI0"/>
<feature type="domain" description="VOC" evidence="1">
    <location>
        <begin position="142"/>
        <end position="257"/>
    </location>
</feature>
<dbReference type="RefSeq" id="WP_139863332.1">
    <property type="nucleotide sequence ID" value="NZ_CAADFC020000028.1"/>
</dbReference>
<gene>
    <name evidence="2" type="primary">bphC_3</name>
    <name evidence="2" type="ORF">CI1B_67240</name>
</gene>
<evidence type="ECO:0000313" key="3">
    <source>
        <dbReference type="Proteomes" id="UP000328092"/>
    </source>
</evidence>
<dbReference type="EMBL" id="CAADFC020000028">
    <property type="protein sequence ID" value="VIO76846.1"/>
    <property type="molecule type" value="Genomic_DNA"/>
</dbReference>
<keyword evidence="2" id="KW-0560">Oxidoreductase</keyword>
<dbReference type="GO" id="GO:0018583">
    <property type="term" value="F:biphenyl-2,3-diol 1,2-dioxygenase activity"/>
    <property type="evidence" value="ECO:0007669"/>
    <property type="project" value="UniProtKB-EC"/>
</dbReference>
<sequence length="328" mass="36026">MEIQAFGYLGVGGSNLDDWAAFATSNIGMQAVDRASSMRAFRMDDRKQRLFIDRAIEPGAQVFGWEVANAAALDSLAARLETAGVAVKREPAELADQRCVTELISFADPAGNRLEAFHGAQVADTVFKPGREISGFRTGPLGMGHTLLTFPDIDVALAFYKDLLGFRISDFMVAPLKAYFMHVNSRHHSVALVAAPVRSMHHLLVEYYLLDDVGQGYDLLQGSPEKIVATLGRHPNDLMTSYYMRTPSEIYVECGWGGKEVDDTTPPMEMTSVGSFWGHKGLFEDIGAAPSAAPEIGPRRAPVQVMEGNYERMAGTCPWWDAMRGKTR</sequence>
<feature type="domain" description="VOC" evidence="1">
    <location>
        <begin position="5"/>
        <end position="119"/>
    </location>
</feature>
<accession>A0A508TRI0</accession>
<evidence type="ECO:0000313" key="2">
    <source>
        <dbReference type="EMBL" id="VIO76846.1"/>
    </source>
</evidence>
<reference evidence="2" key="1">
    <citation type="submission" date="2019-02" db="EMBL/GenBank/DDBJ databases">
        <authorList>
            <person name="Pothier F.J."/>
        </authorList>
    </citation>
    <scope>NUCLEOTIDE SEQUENCE</scope>
    <source>
        <strain evidence="2">CI-1B</strain>
    </source>
</reference>
<dbReference type="OrthoDB" id="9803142at2"/>
<dbReference type="InterPro" id="IPR004360">
    <property type="entry name" value="Glyas_Fos-R_dOase_dom"/>
</dbReference>
<dbReference type="PROSITE" id="PS51819">
    <property type="entry name" value="VOC"/>
    <property type="match status" value="2"/>
</dbReference>
<dbReference type="InterPro" id="IPR029068">
    <property type="entry name" value="Glyas_Bleomycin-R_OHBP_Dase"/>
</dbReference>
<evidence type="ECO:0000259" key="1">
    <source>
        <dbReference type="PROSITE" id="PS51819"/>
    </source>
</evidence>
<keyword evidence="3" id="KW-1185">Reference proteome</keyword>
<dbReference type="SUPFAM" id="SSF54593">
    <property type="entry name" value="Glyoxalase/Bleomycin resistance protein/Dihydroxybiphenyl dioxygenase"/>
    <property type="match status" value="1"/>
</dbReference>
<dbReference type="InterPro" id="IPR037523">
    <property type="entry name" value="VOC_core"/>
</dbReference>
<protein>
    <submittedName>
        <fullName evidence="2">Biphenyl-2,3-diol 1,2-dioxygenase</fullName>
        <ecNumber evidence="2">1.13.11.39</ecNumber>
    </submittedName>
</protein>
<dbReference type="Pfam" id="PF22632">
    <property type="entry name" value="BphC_D1"/>
    <property type="match status" value="1"/>
</dbReference>
<dbReference type="Proteomes" id="UP000328092">
    <property type="component" value="Unassembled WGS sequence"/>
</dbReference>
<name>A0A508TRI0_9BRAD</name>